<feature type="transmembrane region" description="Helical" evidence="1">
    <location>
        <begin position="297"/>
        <end position="320"/>
    </location>
</feature>
<name>A0ABU9LLN4_9BACL</name>
<proteinExistence type="predicted"/>
<sequence>MNLVKQKKPAKSIQKGALAVLLILSVISSLFFVNHNASFYDETIAEVTQTKLLQKEQVTDEFQNRDTIYHQELTAKILNGNEKGRIIQLQHTYTASGGFDDAYHEGNKLFVKKNVENQFDITSMKRDHLLLGVVWLLILILIFVGRKQGVLSLLSLVINMGIIAWIIQSYTNWDDYLIPLCMLGCVLFTVTSLTLVNGWNEKTFTAILATLVGTFISFGIAVFVLWLTKENGMRYEELQFITRPYKTLFFAGLLVASLGAVMDIAITMSSSLFGLYEKNPHISIKQLAKSGREIGKDIMGPMTNILFFVYVSGSIPMMMLFFKNHATFTYTLSTNLTLEIVRALVGGLGIVLTIPISLFIVLFFIKRKQVKQ</sequence>
<dbReference type="RefSeq" id="WP_342302766.1">
    <property type="nucleotide sequence ID" value="NZ_JBCEWA010000003.1"/>
</dbReference>
<dbReference type="PANTHER" id="PTHR41771">
    <property type="entry name" value="MEMBRANE PROTEIN-RELATED"/>
    <property type="match status" value="1"/>
</dbReference>
<evidence type="ECO:0000313" key="3">
    <source>
        <dbReference type="Proteomes" id="UP001398420"/>
    </source>
</evidence>
<feature type="transmembrane region" description="Helical" evidence="1">
    <location>
        <begin position="203"/>
        <end position="228"/>
    </location>
</feature>
<dbReference type="Proteomes" id="UP001398420">
    <property type="component" value="Unassembled WGS sequence"/>
</dbReference>
<evidence type="ECO:0000313" key="2">
    <source>
        <dbReference type="EMBL" id="MEL5987894.1"/>
    </source>
</evidence>
<comment type="caution">
    <text evidence="2">The sequence shown here is derived from an EMBL/GenBank/DDBJ whole genome shotgun (WGS) entry which is preliminary data.</text>
</comment>
<dbReference type="Pfam" id="PF07907">
    <property type="entry name" value="YibE_F"/>
    <property type="match status" value="1"/>
</dbReference>
<dbReference type="PANTHER" id="PTHR41771:SF1">
    <property type="entry name" value="MEMBRANE PROTEIN"/>
    <property type="match status" value="1"/>
</dbReference>
<feature type="transmembrane region" description="Helical" evidence="1">
    <location>
        <begin position="12"/>
        <end position="33"/>
    </location>
</feature>
<dbReference type="EMBL" id="JBCEWA010000003">
    <property type="protein sequence ID" value="MEL5987894.1"/>
    <property type="molecule type" value="Genomic_DNA"/>
</dbReference>
<dbReference type="InterPro" id="IPR012507">
    <property type="entry name" value="YibE_F"/>
</dbReference>
<protein>
    <submittedName>
        <fullName evidence="2">YibE/F family protein</fullName>
    </submittedName>
</protein>
<keyword evidence="3" id="KW-1185">Reference proteome</keyword>
<feature type="transmembrane region" description="Helical" evidence="1">
    <location>
        <begin position="151"/>
        <end position="170"/>
    </location>
</feature>
<keyword evidence="1" id="KW-0472">Membrane</keyword>
<feature type="transmembrane region" description="Helical" evidence="1">
    <location>
        <begin position="248"/>
        <end position="276"/>
    </location>
</feature>
<keyword evidence="1" id="KW-0812">Transmembrane</keyword>
<evidence type="ECO:0000256" key="1">
    <source>
        <dbReference type="SAM" id="Phobius"/>
    </source>
</evidence>
<gene>
    <name evidence="2" type="ORF">AAF454_05645</name>
</gene>
<feature type="transmembrane region" description="Helical" evidence="1">
    <location>
        <begin position="340"/>
        <end position="365"/>
    </location>
</feature>
<keyword evidence="1" id="KW-1133">Transmembrane helix</keyword>
<reference evidence="2 3" key="1">
    <citation type="submission" date="2024-04" db="EMBL/GenBank/DDBJ databases">
        <authorList>
            <person name="Wu Y.S."/>
            <person name="Zhang L."/>
        </authorList>
    </citation>
    <scope>NUCLEOTIDE SEQUENCE [LARGE SCALE GENOMIC DNA]</scope>
    <source>
        <strain evidence="2 3">KG-01</strain>
    </source>
</reference>
<feature type="transmembrane region" description="Helical" evidence="1">
    <location>
        <begin position="176"/>
        <end position="196"/>
    </location>
</feature>
<feature type="transmembrane region" description="Helical" evidence="1">
    <location>
        <begin position="128"/>
        <end position="144"/>
    </location>
</feature>
<accession>A0ABU9LLN4</accession>
<organism evidence="2 3">
    <name type="scientific">Kurthia gibsonii</name>
    <dbReference type="NCBI Taxonomy" id="33946"/>
    <lineage>
        <taxon>Bacteria</taxon>
        <taxon>Bacillati</taxon>
        <taxon>Bacillota</taxon>
        <taxon>Bacilli</taxon>
        <taxon>Bacillales</taxon>
        <taxon>Caryophanaceae</taxon>
        <taxon>Kurthia</taxon>
    </lineage>
</organism>